<evidence type="ECO:0000256" key="3">
    <source>
        <dbReference type="ARBA" id="ARBA00012737"/>
    </source>
</evidence>
<keyword evidence="6" id="KW-0315">Glutamine amidotransferase</keyword>
<keyword evidence="4" id="KW-0547">Nucleotide-binding</keyword>
<reference evidence="9 10" key="1">
    <citation type="submission" date="2024-03" db="EMBL/GenBank/DDBJ databases">
        <title>Chitinophaga caseinilytica sp. nov., a casein hydrolysing bacterium isolated from forest soil.</title>
        <authorList>
            <person name="Lee D.S."/>
            <person name="Han D.M."/>
            <person name="Baek J.H."/>
            <person name="Choi D.G."/>
            <person name="Jeon J.H."/>
            <person name="Jeon C.O."/>
        </authorList>
    </citation>
    <scope>NUCLEOTIDE SEQUENCE [LARGE SCALE GENOMIC DNA]</scope>
    <source>
        <strain evidence="9 10">KACC 19118</strain>
    </source>
</reference>
<dbReference type="Proteomes" id="UP001449657">
    <property type="component" value="Chromosome"/>
</dbReference>
<dbReference type="InterPro" id="IPR029055">
    <property type="entry name" value="Ntn_hydrolases_N"/>
</dbReference>
<dbReference type="CDD" id="cd00712">
    <property type="entry name" value="AsnB"/>
    <property type="match status" value="1"/>
</dbReference>
<dbReference type="SUPFAM" id="SSF52402">
    <property type="entry name" value="Adenine nucleotide alpha hydrolases-like"/>
    <property type="match status" value="1"/>
</dbReference>
<dbReference type="InterPro" id="IPR017932">
    <property type="entry name" value="GATase_2_dom"/>
</dbReference>
<protein>
    <recommendedName>
        <fullName evidence="3">asparagine synthase (glutamine-hydrolyzing)</fullName>
        <ecNumber evidence="3">6.3.5.4</ecNumber>
    </recommendedName>
</protein>
<dbReference type="EC" id="6.3.5.4" evidence="3"/>
<evidence type="ECO:0000256" key="2">
    <source>
        <dbReference type="ARBA" id="ARBA00005752"/>
    </source>
</evidence>
<dbReference type="EMBL" id="CP150096">
    <property type="protein sequence ID" value="WZN47895.1"/>
    <property type="molecule type" value="Genomic_DNA"/>
</dbReference>
<evidence type="ECO:0000256" key="7">
    <source>
        <dbReference type="ARBA" id="ARBA00048741"/>
    </source>
</evidence>
<evidence type="ECO:0000256" key="4">
    <source>
        <dbReference type="ARBA" id="ARBA00022741"/>
    </source>
</evidence>
<organism evidence="9 10">
    <name type="scientific">Chitinophaga caseinilytica</name>
    <dbReference type="NCBI Taxonomy" id="2267521"/>
    <lineage>
        <taxon>Bacteria</taxon>
        <taxon>Pseudomonadati</taxon>
        <taxon>Bacteroidota</taxon>
        <taxon>Chitinophagia</taxon>
        <taxon>Chitinophagales</taxon>
        <taxon>Chitinophagaceae</taxon>
        <taxon>Chitinophaga</taxon>
    </lineage>
</organism>
<dbReference type="PIRSF" id="PIRSF001589">
    <property type="entry name" value="Asn_synthetase_glu-h"/>
    <property type="match status" value="1"/>
</dbReference>
<name>A0ABZ2Z6M9_9BACT</name>
<dbReference type="NCBIfam" id="TIGR01536">
    <property type="entry name" value="asn_synth_AEB"/>
    <property type="match status" value="1"/>
</dbReference>
<dbReference type="PANTHER" id="PTHR43284">
    <property type="entry name" value="ASPARAGINE SYNTHETASE (GLUTAMINE-HYDROLYZING)"/>
    <property type="match status" value="1"/>
</dbReference>
<dbReference type="Pfam" id="PF13537">
    <property type="entry name" value="GATase_7"/>
    <property type="match status" value="1"/>
</dbReference>
<evidence type="ECO:0000256" key="5">
    <source>
        <dbReference type="ARBA" id="ARBA00022840"/>
    </source>
</evidence>
<dbReference type="PANTHER" id="PTHR43284:SF1">
    <property type="entry name" value="ASPARAGINE SYNTHETASE"/>
    <property type="match status" value="1"/>
</dbReference>
<accession>A0ABZ2Z6M9</accession>
<evidence type="ECO:0000313" key="9">
    <source>
        <dbReference type="EMBL" id="WZN47895.1"/>
    </source>
</evidence>
<proteinExistence type="inferred from homology"/>
<dbReference type="InterPro" id="IPR014729">
    <property type="entry name" value="Rossmann-like_a/b/a_fold"/>
</dbReference>
<evidence type="ECO:0000256" key="6">
    <source>
        <dbReference type="ARBA" id="ARBA00022962"/>
    </source>
</evidence>
<dbReference type="InterPro" id="IPR051786">
    <property type="entry name" value="ASN_synthetase/amidase"/>
</dbReference>
<evidence type="ECO:0000259" key="8">
    <source>
        <dbReference type="PROSITE" id="PS51278"/>
    </source>
</evidence>
<sequence>MCGIAGLIQINGNVNVRSEEILRRMCTNIQHRGPDGAGYWKNPGGKALLGHRRLSIIDLSEAAAQPMESPAGRYTIVFNGEIYNYLELKKELLAAGARFTTQSDTEVILKGIETWGITPTVQRLMGMFAIAVWDESAQELTLIRDYAGEKPLYYGIRNGMFFFASELNALDNIPELSSTIDPRSVYGFFRYSYVPAPGSIYKDTFKLLPGHYLTYNAAIADKFPLSEIPVHPYWNHLQEAQEPLIDKQDVLPVFNETLEKVVQQQMISDVPLGAFLSGGIDSSLIVAIMQKNASRKINTYTIGFDNPDFNEAPFAKNVARHIGTDHHEYLFSTRELDELAVSVPAQFDEPFGDSSQIPTFLLSRFVRKHVTVSLSGDGGDEVFGGYKKYLRAREIHQRIGNVPTAMLKSIELVASLTPAGRKKYGQLSGLKSPEGLYGKLSCNPIPAGLLNIRAEDGSQLAKHGVPGATLLDQFMYFDFKTYLPDDILVKVDRSAMANSLETRAPFLDKRILAFSARLPLSEKVNGNSLKHITRQLLSRYMPAELYERPKKGFSVPLKEWFRNPEYTFIDEVFNAAGPKDEFLQYNVVCRLLQDHRAGKEDHSNLLWNIFVWYVWRNRSLVR</sequence>
<dbReference type="SUPFAM" id="SSF56235">
    <property type="entry name" value="N-terminal nucleophile aminohydrolases (Ntn hydrolases)"/>
    <property type="match status" value="1"/>
</dbReference>
<dbReference type="RefSeq" id="WP_341842505.1">
    <property type="nucleotide sequence ID" value="NZ_CP149792.1"/>
</dbReference>
<dbReference type="Gene3D" id="3.40.50.620">
    <property type="entry name" value="HUPs"/>
    <property type="match status" value="1"/>
</dbReference>
<dbReference type="InterPro" id="IPR001962">
    <property type="entry name" value="Asn_synthase"/>
</dbReference>
<keyword evidence="5" id="KW-0067">ATP-binding</keyword>
<dbReference type="Gene3D" id="3.60.20.10">
    <property type="entry name" value="Glutamine Phosphoribosylpyrophosphate, subunit 1, domain 1"/>
    <property type="match status" value="1"/>
</dbReference>
<comment type="similarity">
    <text evidence="2">Belongs to the asparagine synthetase family.</text>
</comment>
<dbReference type="CDD" id="cd01991">
    <property type="entry name" value="Asn_synthase_B_C"/>
    <property type="match status" value="1"/>
</dbReference>
<evidence type="ECO:0000313" key="10">
    <source>
        <dbReference type="Proteomes" id="UP001449657"/>
    </source>
</evidence>
<dbReference type="InterPro" id="IPR033738">
    <property type="entry name" value="AsnB_N"/>
</dbReference>
<keyword evidence="9" id="KW-0436">Ligase</keyword>
<gene>
    <name evidence="9" type="primary">asnB</name>
    <name evidence="9" type="ORF">WJU22_06860</name>
</gene>
<keyword evidence="10" id="KW-1185">Reference proteome</keyword>
<dbReference type="Pfam" id="PF00733">
    <property type="entry name" value="Asn_synthase"/>
    <property type="match status" value="1"/>
</dbReference>
<dbReference type="PROSITE" id="PS51278">
    <property type="entry name" value="GATASE_TYPE_2"/>
    <property type="match status" value="1"/>
</dbReference>
<comment type="pathway">
    <text evidence="1">Amino-acid biosynthesis; L-asparagine biosynthesis; L-asparagine from L-aspartate (L-Gln route): step 1/1.</text>
</comment>
<feature type="domain" description="Glutamine amidotransferase type-2" evidence="8">
    <location>
        <begin position="2"/>
        <end position="218"/>
    </location>
</feature>
<comment type="catalytic activity">
    <reaction evidence="7">
        <text>L-aspartate + L-glutamine + ATP + H2O = L-asparagine + L-glutamate + AMP + diphosphate + H(+)</text>
        <dbReference type="Rhea" id="RHEA:12228"/>
        <dbReference type="ChEBI" id="CHEBI:15377"/>
        <dbReference type="ChEBI" id="CHEBI:15378"/>
        <dbReference type="ChEBI" id="CHEBI:29985"/>
        <dbReference type="ChEBI" id="CHEBI:29991"/>
        <dbReference type="ChEBI" id="CHEBI:30616"/>
        <dbReference type="ChEBI" id="CHEBI:33019"/>
        <dbReference type="ChEBI" id="CHEBI:58048"/>
        <dbReference type="ChEBI" id="CHEBI:58359"/>
        <dbReference type="ChEBI" id="CHEBI:456215"/>
        <dbReference type="EC" id="6.3.5.4"/>
    </reaction>
</comment>
<dbReference type="InterPro" id="IPR006426">
    <property type="entry name" value="Asn_synth_AEB"/>
</dbReference>
<dbReference type="GO" id="GO:0004066">
    <property type="term" value="F:asparagine synthase (glutamine-hydrolyzing) activity"/>
    <property type="evidence" value="ECO:0007669"/>
    <property type="project" value="UniProtKB-EC"/>
</dbReference>
<evidence type="ECO:0000256" key="1">
    <source>
        <dbReference type="ARBA" id="ARBA00005187"/>
    </source>
</evidence>